<comment type="caution">
    <text evidence="1">The sequence shown here is derived from an EMBL/GenBank/DDBJ whole genome shotgun (WGS) entry which is preliminary data.</text>
</comment>
<dbReference type="Proteomes" id="UP001186974">
    <property type="component" value="Unassembled WGS sequence"/>
</dbReference>
<dbReference type="EMBL" id="JAWDJW010002983">
    <property type="protein sequence ID" value="KAK3077318.1"/>
    <property type="molecule type" value="Genomic_DNA"/>
</dbReference>
<proteinExistence type="predicted"/>
<protein>
    <submittedName>
        <fullName evidence="1">Uncharacterized protein</fullName>
    </submittedName>
</protein>
<evidence type="ECO:0000313" key="1">
    <source>
        <dbReference type="EMBL" id="KAK3077318.1"/>
    </source>
</evidence>
<gene>
    <name evidence="1" type="ORF">LTS18_010593</name>
</gene>
<sequence length="170" mass="19078">MAAIYVPPSPSLLSNMTSRRVPLANNPNAANSPLRATAAPAATKRARSHATDQRELAYGQPPAAKKQIIAVEDEDARRNALLRKAGYNPPSTLRQKLEAAKAVKSPEKVEKVQRSTTQNLESIRQWQRHYRKVFPQFVFYFESVPEDVKAKFSRQVQSLGAKEEKFFSKA</sequence>
<keyword evidence="2" id="KW-1185">Reference proteome</keyword>
<organism evidence="1 2">
    <name type="scientific">Coniosporium uncinatum</name>
    <dbReference type="NCBI Taxonomy" id="93489"/>
    <lineage>
        <taxon>Eukaryota</taxon>
        <taxon>Fungi</taxon>
        <taxon>Dikarya</taxon>
        <taxon>Ascomycota</taxon>
        <taxon>Pezizomycotina</taxon>
        <taxon>Dothideomycetes</taxon>
        <taxon>Dothideomycetes incertae sedis</taxon>
        <taxon>Coniosporium</taxon>
    </lineage>
</organism>
<reference evidence="1" key="1">
    <citation type="submission" date="2024-09" db="EMBL/GenBank/DDBJ databases">
        <title>Black Yeasts Isolated from many extreme environments.</title>
        <authorList>
            <person name="Coleine C."/>
            <person name="Stajich J.E."/>
            <person name="Selbmann L."/>
        </authorList>
    </citation>
    <scope>NUCLEOTIDE SEQUENCE</scope>
    <source>
        <strain evidence="1">CCFEE 5737</strain>
    </source>
</reference>
<feature type="non-terminal residue" evidence="1">
    <location>
        <position position="170"/>
    </location>
</feature>
<name>A0ACC3DL69_9PEZI</name>
<evidence type="ECO:0000313" key="2">
    <source>
        <dbReference type="Proteomes" id="UP001186974"/>
    </source>
</evidence>
<accession>A0ACC3DL69</accession>